<sequence>MGPQAKHTSPVECHPQSTSFHCKKNIRMPMIGLHLLGFIRQAQFLSLREPYVPLESRLHDIRPIHSSAYLFGFDELVEKFSSILGLVYYVYTMPCYVSDIVSADTGGGQMQHIQLRRTSQTRDSTGVQHRLSSLSSRDSNGNILNNLDNSAALFHLTPAKYEVLLQEEMGRNTNPLLVDELTDVPDRFVYLDSCKNTGGLTRDEITSVIWKSRAASLANLWYLPLRSNIPLTHKSGVYIAVIPVVLFMSGCVRVSENSPWLTINDSEVSIGSSGKKG</sequence>
<keyword evidence="2" id="KW-1185">Reference proteome</keyword>
<organism evidence="1 2">
    <name type="scientific">Clonorchis sinensis</name>
    <name type="common">Chinese liver fluke</name>
    <dbReference type="NCBI Taxonomy" id="79923"/>
    <lineage>
        <taxon>Eukaryota</taxon>
        <taxon>Metazoa</taxon>
        <taxon>Spiralia</taxon>
        <taxon>Lophotrochozoa</taxon>
        <taxon>Platyhelminthes</taxon>
        <taxon>Trematoda</taxon>
        <taxon>Digenea</taxon>
        <taxon>Opisthorchiida</taxon>
        <taxon>Opisthorchiata</taxon>
        <taxon>Opisthorchiidae</taxon>
        <taxon>Clonorchis</taxon>
    </lineage>
</organism>
<dbReference type="EMBL" id="DF142832">
    <property type="protein sequence ID" value="GAA30134.2"/>
    <property type="molecule type" value="Genomic_DNA"/>
</dbReference>
<proteinExistence type="predicted"/>
<dbReference type="Proteomes" id="UP000008909">
    <property type="component" value="Unassembled WGS sequence"/>
</dbReference>
<evidence type="ECO:0000313" key="1">
    <source>
        <dbReference type="EMBL" id="GAA30134.2"/>
    </source>
</evidence>
<reference evidence="1" key="1">
    <citation type="journal article" date="2011" name="Genome Biol.">
        <title>The draft genome of the carcinogenic human liver fluke Clonorchis sinensis.</title>
        <authorList>
            <person name="Wang X."/>
            <person name="Chen W."/>
            <person name="Huang Y."/>
            <person name="Sun J."/>
            <person name="Men J."/>
            <person name="Liu H."/>
            <person name="Luo F."/>
            <person name="Guo L."/>
            <person name="Lv X."/>
            <person name="Deng C."/>
            <person name="Zhou C."/>
            <person name="Fan Y."/>
            <person name="Li X."/>
            <person name="Huang L."/>
            <person name="Hu Y."/>
            <person name="Liang C."/>
            <person name="Hu X."/>
            <person name="Xu J."/>
            <person name="Yu X."/>
        </authorList>
    </citation>
    <scope>NUCLEOTIDE SEQUENCE [LARGE SCALE GENOMIC DNA]</scope>
    <source>
        <strain evidence="1">Henan</strain>
    </source>
</reference>
<gene>
    <name evidence="1" type="ORF">CLF_100147</name>
</gene>
<reference key="2">
    <citation type="submission" date="2011-10" db="EMBL/GenBank/DDBJ databases">
        <title>The genome and transcriptome sequence of Clonorchis sinensis provide insights into the carcinogenic liver fluke.</title>
        <authorList>
            <person name="Wang X."/>
            <person name="Huang Y."/>
            <person name="Chen W."/>
            <person name="Liu H."/>
            <person name="Guo L."/>
            <person name="Chen Y."/>
            <person name="Luo F."/>
            <person name="Zhou W."/>
            <person name="Sun J."/>
            <person name="Mao Q."/>
            <person name="Liang P."/>
            <person name="Zhou C."/>
            <person name="Tian Y."/>
            <person name="Men J."/>
            <person name="Lv X."/>
            <person name="Huang L."/>
            <person name="Zhou J."/>
            <person name="Hu Y."/>
            <person name="Li R."/>
            <person name="Zhang F."/>
            <person name="Lei H."/>
            <person name="Li X."/>
            <person name="Hu X."/>
            <person name="Liang C."/>
            <person name="Xu J."/>
            <person name="Wu Z."/>
            <person name="Yu X."/>
        </authorList>
    </citation>
    <scope>NUCLEOTIDE SEQUENCE</scope>
    <source>
        <strain>Henan</strain>
    </source>
</reference>
<dbReference type="AlphaFoldDB" id="H2KNH1"/>
<accession>H2KNH1</accession>
<protein>
    <submittedName>
        <fullName evidence="1">Uncharacterized protein</fullName>
    </submittedName>
</protein>
<name>H2KNH1_CLOSI</name>
<evidence type="ECO:0000313" key="2">
    <source>
        <dbReference type="Proteomes" id="UP000008909"/>
    </source>
</evidence>